<dbReference type="Pfam" id="PF15967">
    <property type="entry name" value="Nucleoporin_FG2"/>
    <property type="match status" value="1"/>
</dbReference>
<evidence type="ECO:0000256" key="3">
    <source>
        <dbReference type="ARBA" id="ARBA00022816"/>
    </source>
</evidence>
<dbReference type="GO" id="GO:0017056">
    <property type="term" value="F:structural constituent of nuclear pore"/>
    <property type="evidence" value="ECO:0007669"/>
    <property type="project" value="InterPro"/>
</dbReference>
<dbReference type="GO" id="GO:0051028">
    <property type="term" value="P:mRNA transport"/>
    <property type="evidence" value="ECO:0007669"/>
    <property type="project" value="UniProtKB-KW"/>
</dbReference>
<proteinExistence type="predicted"/>
<keyword evidence="6" id="KW-0906">Nuclear pore complex</keyword>
<feature type="region of interest" description="Disordered" evidence="8">
    <location>
        <begin position="456"/>
        <end position="495"/>
    </location>
</feature>
<keyword evidence="2" id="KW-0813">Transport</keyword>
<keyword evidence="3" id="KW-0509">mRNA transport</keyword>
<feature type="compositionally biased region" description="Polar residues" evidence="8">
    <location>
        <begin position="537"/>
        <end position="554"/>
    </location>
</feature>
<keyword evidence="7" id="KW-0539">Nucleus</keyword>
<sequence>MSNFGFGTPATTANTSFTGFGTPKLTTGFGLTGTAFGTPAPAASGSLTFGTPTATPATSAPAGNFSFGTTATATPQAQTGGLLANPGTTAATPSLFGTPAATSAAPLTGLGFGTLTSAATTGFGATPSATGFGATPGATATGFGTTPGTTATGFGATPGATATGFGTTPGTTATGFGATPGATVTGFGATPSAPATGGLSFGAPTTSAPLFGAAPTGGLFGAKPAATLAPVTTTTSVNKGLGGLDVSVSNKGLSQGSSSLTAAKENLIPNEITQTIDAFKEFVKTQKSLSSDIARGSARPLTRCAEDTASLMEILTTLAGSVQRDRSLVDKLKQDTAKALQSAEIAQRTHDTPPGLQYENNAPLLFFMELAETFEQDLMLFRSQIETTERHIQTMMTPRTLTPQELTMAMKKIHESLVAVAGKLQGVHAKVQQQKEQYLNLRKYILKDSTNVFEEMKPNGKTSRHSIGRVTSGPTPFGPGNKSFLSSTTINSGRQPSYGSANPLAWGNATPVPSATNMTMNATMKPPTASLNFNPPLNLTAPLSTSETSSSFQLQKPPVGNKRGKH</sequence>
<dbReference type="InterPro" id="IPR024882">
    <property type="entry name" value="NUP58/p45/49"/>
</dbReference>
<dbReference type="PANTHER" id="PTHR13437">
    <property type="entry name" value="NUCLEOPORIN P58/P45 NUCLEOPORIN-LIKE PROTEIN 1"/>
    <property type="match status" value="1"/>
</dbReference>
<comment type="subcellular location">
    <subcellularLocation>
        <location evidence="1">Nucleus</location>
        <location evidence="1">Nuclear pore complex</location>
    </subcellularLocation>
</comment>
<accession>A0A0C9R950</accession>
<keyword evidence="4" id="KW-0653">Protein transport</keyword>
<evidence type="ECO:0000256" key="7">
    <source>
        <dbReference type="ARBA" id="ARBA00023242"/>
    </source>
</evidence>
<dbReference type="GO" id="GO:0015031">
    <property type="term" value="P:protein transport"/>
    <property type="evidence" value="ECO:0007669"/>
    <property type="project" value="UniProtKB-KW"/>
</dbReference>
<protein>
    <submittedName>
        <fullName evidence="9">Nup58_0 protein</fullName>
    </submittedName>
</protein>
<reference evidence="9" key="1">
    <citation type="submission" date="2015-01" db="EMBL/GenBank/DDBJ databases">
        <title>Transcriptome Assembly of Fopius arisanus.</title>
        <authorList>
            <person name="Geib S."/>
        </authorList>
    </citation>
    <scope>NUCLEOTIDE SEQUENCE</scope>
</reference>
<evidence type="ECO:0000313" key="9">
    <source>
        <dbReference type="EMBL" id="JAG79159.1"/>
    </source>
</evidence>
<evidence type="ECO:0000256" key="1">
    <source>
        <dbReference type="ARBA" id="ARBA00004567"/>
    </source>
</evidence>
<evidence type="ECO:0000256" key="8">
    <source>
        <dbReference type="SAM" id="MobiDB-lite"/>
    </source>
</evidence>
<dbReference type="EMBL" id="GBYB01009392">
    <property type="protein sequence ID" value="JAG79159.1"/>
    <property type="molecule type" value="Transcribed_RNA"/>
</dbReference>
<organism evidence="9">
    <name type="scientific">Fopius arisanus</name>
    <dbReference type="NCBI Taxonomy" id="64838"/>
    <lineage>
        <taxon>Eukaryota</taxon>
        <taxon>Metazoa</taxon>
        <taxon>Ecdysozoa</taxon>
        <taxon>Arthropoda</taxon>
        <taxon>Hexapoda</taxon>
        <taxon>Insecta</taxon>
        <taxon>Pterygota</taxon>
        <taxon>Neoptera</taxon>
        <taxon>Endopterygota</taxon>
        <taxon>Hymenoptera</taxon>
        <taxon>Apocrita</taxon>
        <taxon>Ichneumonoidea</taxon>
        <taxon>Braconidae</taxon>
        <taxon>Opiinae</taxon>
        <taxon>Fopius</taxon>
    </lineage>
</organism>
<dbReference type="Gene3D" id="6.10.140.1350">
    <property type="match status" value="1"/>
</dbReference>
<dbReference type="AlphaFoldDB" id="A0A0C9R950"/>
<evidence type="ECO:0000256" key="2">
    <source>
        <dbReference type="ARBA" id="ARBA00022448"/>
    </source>
</evidence>
<dbReference type="GO" id="GO:0005643">
    <property type="term" value="C:nuclear pore"/>
    <property type="evidence" value="ECO:0007669"/>
    <property type="project" value="UniProtKB-SubCell"/>
</dbReference>
<feature type="region of interest" description="Disordered" evidence="8">
    <location>
        <begin position="537"/>
        <end position="566"/>
    </location>
</feature>
<dbReference type="PANTHER" id="PTHR13437:SF2">
    <property type="entry name" value="NUCLEOPORIN P58_P45"/>
    <property type="match status" value="1"/>
</dbReference>
<name>A0A0C9R950_9HYME</name>
<evidence type="ECO:0000256" key="6">
    <source>
        <dbReference type="ARBA" id="ARBA00023132"/>
    </source>
</evidence>
<feature type="compositionally biased region" description="Polar residues" evidence="8">
    <location>
        <begin position="483"/>
        <end position="495"/>
    </location>
</feature>
<keyword evidence="5" id="KW-0811">Translocation</keyword>
<evidence type="ECO:0000256" key="5">
    <source>
        <dbReference type="ARBA" id="ARBA00023010"/>
    </source>
</evidence>
<evidence type="ECO:0000256" key="4">
    <source>
        <dbReference type="ARBA" id="ARBA00022927"/>
    </source>
</evidence>
<gene>
    <name evidence="9" type="primary">Nup58_0</name>
    <name evidence="9" type="ORF">g.29157</name>
</gene>
<dbReference type="GO" id="GO:0008139">
    <property type="term" value="F:nuclear localization sequence binding"/>
    <property type="evidence" value="ECO:0007669"/>
    <property type="project" value="InterPro"/>
</dbReference>